<protein>
    <submittedName>
        <fullName evidence="1">Uncharacterized protein</fullName>
    </submittedName>
</protein>
<name>A0A8T8WJ37_9EURY</name>
<evidence type="ECO:0000313" key="2">
    <source>
        <dbReference type="Proteomes" id="UP000826254"/>
    </source>
</evidence>
<proteinExistence type="predicted"/>
<keyword evidence="2" id="KW-1185">Reference proteome</keyword>
<geneLocation type="plasmid" evidence="1 2">
    <name>unnamed3</name>
</geneLocation>
<evidence type="ECO:0000313" key="1">
    <source>
        <dbReference type="EMBL" id="QZP39841.1"/>
    </source>
</evidence>
<dbReference type="GeneID" id="67180238"/>
<reference evidence="1 2" key="1">
    <citation type="journal article" date="2021" name="Int. J. Syst. Evol. Microbiol.">
        <title>Halobaculum halophilum sp. nov. and Halobaculum salinum sp. nov., isolated from salt lake and saline soil.</title>
        <authorList>
            <person name="Cui H.L."/>
            <person name="Shi X.W."/>
            <person name="Yin X.M."/>
            <person name="Yang X.Y."/>
            <person name="Hou J."/>
            <person name="Zhu L."/>
        </authorList>
    </citation>
    <scope>NUCLEOTIDE SEQUENCE [LARGE SCALE GENOMIC DNA]</scope>
    <source>
        <strain evidence="1 2">NBRC 109044</strain>
    </source>
</reference>
<sequence length="330" mass="35951">MSENGNIDEHLLTAAKLREQIAGRLDGGPDLLDHAGMHADPDDRASLSFVEHAIADADGSATEFADTALGSEVRKTLDTDVASEAIAEGNANLMSHLVGVTEQELDASAVRLPMMLMDELENNGAPAFIAACGNPNTGKTNTMLLLCEVARASLDELSVIANFSADCVDRRVTSAHELAVALIEDRDVPKIVVIDEGSTHFDARTFRREVAVQFTPLAKRFAKLNVFACGTICHTGKDLHPEYKRLATLPFFKSEPQVAEFFSSWDAEEDFPEDRLFSGELTALEEAASSYDPNDSAPWQWDLRANLFAEDLDWPSLLDELKARGPAESS</sequence>
<dbReference type="AlphaFoldDB" id="A0A8T8WJ37"/>
<dbReference type="EMBL" id="CP081961">
    <property type="protein sequence ID" value="QZP39841.1"/>
    <property type="molecule type" value="Genomic_DNA"/>
</dbReference>
<dbReference type="KEGG" id="hmp:K6T50_18810"/>
<organism evidence="1 2">
    <name type="scientific">Halobaculum magnesiiphilum</name>
    <dbReference type="NCBI Taxonomy" id="1017351"/>
    <lineage>
        <taxon>Archaea</taxon>
        <taxon>Methanobacteriati</taxon>
        <taxon>Methanobacteriota</taxon>
        <taxon>Stenosarchaea group</taxon>
        <taxon>Halobacteria</taxon>
        <taxon>Halobacteriales</taxon>
        <taxon>Haloferacaceae</taxon>
        <taxon>Halobaculum</taxon>
    </lineage>
</organism>
<keyword evidence="1" id="KW-0614">Plasmid</keyword>
<dbReference type="Proteomes" id="UP000826254">
    <property type="component" value="Plasmid unnamed3"/>
</dbReference>
<dbReference type="RefSeq" id="WP_222609590.1">
    <property type="nucleotide sequence ID" value="NZ_CP081961.1"/>
</dbReference>
<accession>A0A8T8WJ37</accession>
<gene>
    <name evidence="1" type="ORF">K6T50_18810</name>
</gene>